<organism evidence="2">
    <name type="scientific">Mustela putorius furo</name>
    <name type="common">European domestic ferret</name>
    <name type="synonym">Mustela furo</name>
    <dbReference type="NCBI Taxonomy" id="9669"/>
    <lineage>
        <taxon>Eukaryota</taxon>
        <taxon>Metazoa</taxon>
        <taxon>Chordata</taxon>
        <taxon>Craniata</taxon>
        <taxon>Vertebrata</taxon>
        <taxon>Euteleostomi</taxon>
        <taxon>Mammalia</taxon>
        <taxon>Eutheria</taxon>
        <taxon>Laurasiatheria</taxon>
        <taxon>Carnivora</taxon>
        <taxon>Caniformia</taxon>
        <taxon>Musteloidea</taxon>
        <taxon>Mustelidae</taxon>
        <taxon>Mustelinae</taxon>
        <taxon>Mustela</taxon>
    </lineage>
</organism>
<dbReference type="HOGENOM" id="CLU_2066796_0_0_1"/>
<name>M3Z3H8_MUSPF</name>
<feature type="compositionally biased region" description="Polar residues" evidence="1">
    <location>
        <begin position="56"/>
        <end position="67"/>
    </location>
</feature>
<dbReference type="InParanoid" id="M3Z3H8"/>
<accession>M3Z3H8</accession>
<dbReference type="EMBL" id="AEYP01005403">
    <property type="status" value="NOT_ANNOTATED_CDS"/>
    <property type="molecule type" value="Genomic_DNA"/>
</dbReference>
<sequence>TPAGRQRPGPHTPPEQGGRPGVIPPELTGQPEPCKSAQHPSRLHGHGPAPGLPAFSPQTFPSAQTLVSEPPWGTTHLQNSWVKLWRFPLKSAFYNFTIQEIPRILESLHRYHGPHVAIN</sequence>
<evidence type="ECO:0000256" key="1">
    <source>
        <dbReference type="SAM" id="MobiDB-lite"/>
    </source>
</evidence>
<protein>
    <submittedName>
        <fullName evidence="2">Uncharacterized protein</fullName>
    </submittedName>
</protein>
<proteinExistence type="predicted"/>
<dbReference type="AlphaFoldDB" id="M3Z3H8"/>
<dbReference type="Ensembl" id="ENSMPUT00000018406.1">
    <property type="protein sequence ID" value="ENSMPUP00000018140.1"/>
    <property type="gene ID" value="ENSMPUG00000018254.1"/>
</dbReference>
<evidence type="ECO:0000313" key="2">
    <source>
        <dbReference type="Ensembl" id="ENSMPUP00000018140.1"/>
    </source>
</evidence>
<reference evidence="2" key="1">
    <citation type="submission" date="2024-06" db="UniProtKB">
        <authorList>
            <consortium name="Ensembl"/>
        </authorList>
    </citation>
    <scope>IDENTIFICATION</scope>
</reference>
<feature type="region of interest" description="Disordered" evidence="1">
    <location>
        <begin position="1"/>
        <end position="67"/>
    </location>
</feature>